<accession>A0ABU9VYL6</accession>
<keyword evidence="5" id="KW-0378">Hydrolase</keyword>
<keyword evidence="9" id="KW-1185">Reference proteome</keyword>
<dbReference type="InterPro" id="IPR012933">
    <property type="entry name" value="HicA_mRNA_interferase"/>
</dbReference>
<sequence length="62" mass="7053">MGSKYPVMKPAEIISILEALGFQKVSQKGSHVKYRKEGNPAAMFHDLRPYATFVPMQPFRPM</sequence>
<name>A0ABU9VYL6_9CLOT</name>
<evidence type="ECO:0000256" key="7">
    <source>
        <dbReference type="ARBA" id="ARBA00023016"/>
    </source>
</evidence>
<evidence type="ECO:0000256" key="4">
    <source>
        <dbReference type="ARBA" id="ARBA00022759"/>
    </source>
</evidence>
<evidence type="ECO:0000313" key="9">
    <source>
        <dbReference type="Proteomes" id="UP001407405"/>
    </source>
</evidence>
<keyword evidence="2" id="KW-1277">Toxin-antitoxin system</keyword>
<dbReference type="EMBL" id="JBCITM010000036">
    <property type="protein sequence ID" value="MEN1762268.1"/>
    <property type="molecule type" value="Genomic_DNA"/>
</dbReference>
<evidence type="ECO:0000256" key="2">
    <source>
        <dbReference type="ARBA" id="ARBA00022649"/>
    </source>
</evidence>
<keyword evidence="4" id="KW-0255">Endonuclease</keyword>
<reference evidence="8 9" key="1">
    <citation type="submission" date="2024-04" db="EMBL/GenBank/DDBJ databases">
        <title>Genome sequencing and metabolic network reconstruction of aminoacids and betaine degradation by Anoxynatronum sibiricum.</title>
        <authorList>
            <person name="Detkova E.N."/>
            <person name="Boltjanskaja Y.V."/>
            <person name="Mardanov A.V."/>
            <person name="Kevbrin V."/>
        </authorList>
    </citation>
    <scope>NUCLEOTIDE SEQUENCE [LARGE SCALE GENOMIC DNA]</scope>
    <source>
        <strain evidence="8 9">Z-7981</strain>
    </source>
</reference>
<evidence type="ECO:0000256" key="3">
    <source>
        <dbReference type="ARBA" id="ARBA00022722"/>
    </source>
</evidence>
<dbReference type="Pfam" id="PF07927">
    <property type="entry name" value="HicA_toxin"/>
    <property type="match status" value="1"/>
</dbReference>
<comment type="caution">
    <text evidence="8">The sequence shown here is derived from an EMBL/GenBank/DDBJ whole genome shotgun (WGS) entry which is preliminary data.</text>
</comment>
<keyword evidence="7" id="KW-0346">Stress response</keyword>
<organism evidence="8 9">
    <name type="scientific">Anoxynatronum sibiricum</name>
    <dbReference type="NCBI Taxonomy" id="210623"/>
    <lineage>
        <taxon>Bacteria</taxon>
        <taxon>Bacillati</taxon>
        <taxon>Bacillota</taxon>
        <taxon>Clostridia</taxon>
        <taxon>Eubacteriales</taxon>
        <taxon>Clostridiaceae</taxon>
        <taxon>Anoxynatronum</taxon>
    </lineage>
</organism>
<evidence type="ECO:0000256" key="6">
    <source>
        <dbReference type="ARBA" id="ARBA00022884"/>
    </source>
</evidence>
<evidence type="ECO:0000313" key="8">
    <source>
        <dbReference type="EMBL" id="MEN1762268.1"/>
    </source>
</evidence>
<comment type="similarity">
    <text evidence="1">Belongs to the HicA mRNA interferase family.</text>
</comment>
<protein>
    <submittedName>
        <fullName evidence="8">Type II toxin-antitoxin system HicA family toxin</fullName>
    </submittedName>
</protein>
<evidence type="ECO:0000256" key="5">
    <source>
        <dbReference type="ARBA" id="ARBA00022801"/>
    </source>
</evidence>
<evidence type="ECO:0000256" key="1">
    <source>
        <dbReference type="ARBA" id="ARBA00006620"/>
    </source>
</evidence>
<keyword evidence="6" id="KW-0694">RNA-binding</keyword>
<proteinExistence type="inferred from homology"/>
<dbReference type="RefSeq" id="WP_343187522.1">
    <property type="nucleotide sequence ID" value="NZ_JBCITM010000036.1"/>
</dbReference>
<keyword evidence="3" id="KW-0540">Nuclease</keyword>
<gene>
    <name evidence="8" type="ORF">AAIG11_17405</name>
</gene>
<dbReference type="Gene3D" id="3.30.920.30">
    <property type="entry name" value="Hypothetical protein"/>
    <property type="match status" value="1"/>
</dbReference>
<dbReference type="SUPFAM" id="SSF54786">
    <property type="entry name" value="YcfA/nrd intein domain"/>
    <property type="match status" value="1"/>
</dbReference>
<dbReference type="Proteomes" id="UP001407405">
    <property type="component" value="Unassembled WGS sequence"/>
</dbReference>
<dbReference type="InterPro" id="IPR038570">
    <property type="entry name" value="HicA_sf"/>
</dbReference>